<dbReference type="SUPFAM" id="SSF53474">
    <property type="entry name" value="alpha/beta-Hydrolases"/>
    <property type="match status" value="1"/>
</dbReference>
<accession>A0A7S6UGT1</accession>
<dbReference type="InterPro" id="IPR029058">
    <property type="entry name" value="AB_hydrolase_fold"/>
</dbReference>
<keyword evidence="1" id="KW-0732">Signal</keyword>
<evidence type="ECO:0000313" key="4">
    <source>
        <dbReference type="Proteomes" id="UP000594059"/>
    </source>
</evidence>
<gene>
    <name evidence="3" type="ORF">INQ41_02765</name>
</gene>
<dbReference type="EMBL" id="CP063656">
    <property type="protein sequence ID" value="QOW19996.1"/>
    <property type="molecule type" value="Genomic_DNA"/>
</dbReference>
<dbReference type="KEGG" id="lcic:INQ41_02765"/>
<dbReference type="AlphaFoldDB" id="A0A7S6UGT1"/>
<name>A0A7S6UGT1_9GAMM</name>
<keyword evidence="4" id="KW-1185">Reference proteome</keyword>
<evidence type="ECO:0000259" key="2">
    <source>
        <dbReference type="Pfam" id="PF12697"/>
    </source>
</evidence>
<sequence>MNQPAHSLTRFPKRTPAAVAAAILAVASLTATAAPLDHHGISVEVVGEGTPVLMIPGLNSGADTWRETCHSLRQPAADGASAMPIQCHLVQLPGFAGLAPVEGEDFLPVMRDGLLDYVVEHDLQGLTVIGHSLGGTLALQMAIKQPDAVARLVIVDSLPYFAAAQNPAATVATTRPMAEQMRAGMLALDETMYFAQAEASLLGMTRAPERVETLKKWGRDSDRATTAQAMYELMTTDLRGELGAIRVPTLVLGSWAAYKPYGATIESTRKIFADQYARLPSARIEMSRGGYHFLMWDDPQWVQAQIRGFVSPSTP</sequence>
<dbReference type="PRINTS" id="PR00111">
    <property type="entry name" value="ABHYDROLASE"/>
</dbReference>
<feature type="signal peptide" evidence="1">
    <location>
        <begin position="1"/>
        <end position="33"/>
    </location>
</feature>
<feature type="chain" id="PRO_5032793778" evidence="1">
    <location>
        <begin position="34"/>
        <end position="315"/>
    </location>
</feature>
<dbReference type="RefSeq" id="WP_193986016.1">
    <property type="nucleotide sequence ID" value="NZ_CP063656.1"/>
</dbReference>
<dbReference type="Pfam" id="PF12697">
    <property type="entry name" value="Abhydrolase_6"/>
    <property type="match status" value="1"/>
</dbReference>
<dbReference type="Proteomes" id="UP000594059">
    <property type="component" value="Chromosome"/>
</dbReference>
<evidence type="ECO:0000313" key="3">
    <source>
        <dbReference type="EMBL" id="QOW19996.1"/>
    </source>
</evidence>
<dbReference type="InterPro" id="IPR000073">
    <property type="entry name" value="AB_hydrolase_1"/>
</dbReference>
<keyword evidence="3" id="KW-0378">Hydrolase</keyword>
<dbReference type="GO" id="GO:0016787">
    <property type="term" value="F:hydrolase activity"/>
    <property type="evidence" value="ECO:0007669"/>
    <property type="project" value="UniProtKB-KW"/>
</dbReference>
<dbReference type="PANTHER" id="PTHR43798">
    <property type="entry name" value="MONOACYLGLYCEROL LIPASE"/>
    <property type="match status" value="1"/>
</dbReference>
<organism evidence="3 4">
    <name type="scientific">Novilysobacter ciconiae</name>
    <dbReference type="NCBI Taxonomy" id="2781022"/>
    <lineage>
        <taxon>Bacteria</taxon>
        <taxon>Pseudomonadati</taxon>
        <taxon>Pseudomonadota</taxon>
        <taxon>Gammaproteobacteria</taxon>
        <taxon>Lysobacterales</taxon>
        <taxon>Lysobacteraceae</taxon>
        <taxon>Novilysobacter</taxon>
    </lineage>
</organism>
<dbReference type="Gene3D" id="3.40.50.1820">
    <property type="entry name" value="alpha/beta hydrolase"/>
    <property type="match status" value="1"/>
</dbReference>
<protein>
    <submittedName>
        <fullName evidence="3">Alpha/beta hydrolase</fullName>
    </submittedName>
</protein>
<reference evidence="3 4" key="1">
    <citation type="submission" date="2020-10" db="EMBL/GenBank/DDBJ databases">
        <title>complete genome sequencing of Lysobacter sp. H21R20.</title>
        <authorList>
            <person name="Bae J.-W."/>
            <person name="Lee S.-Y."/>
        </authorList>
    </citation>
    <scope>NUCLEOTIDE SEQUENCE [LARGE SCALE GENOMIC DNA]</scope>
    <source>
        <strain evidence="3 4">H21R20</strain>
    </source>
</reference>
<proteinExistence type="predicted"/>
<feature type="domain" description="AB hydrolase-1" evidence="2">
    <location>
        <begin position="52"/>
        <end position="302"/>
    </location>
</feature>
<evidence type="ECO:0000256" key="1">
    <source>
        <dbReference type="SAM" id="SignalP"/>
    </source>
</evidence>
<dbReference type="InterPro" id="IPR050266">
    <property type="entry name" value="AB_hydrolase_sf"/>
</dbReference>